<feature type="domain" description="S-layer protein outer" evidence="1">
    <location>
        <begin position="623"/>
        <end position="692"/>
    </location>
</feature>
<protein>
    <recommendedName>
        <fullName evidence="1">S-layer protein outer domain-containing protein</fullName>
    </recommendedName>
</protein>
<dbReference type="eggNOG" id="arCOG02559">
    <property type="taxonomic scope" value="Archaea"/>
</dbReference>
<dbReference type="KEGG" id="mvo:Mvol_0647"/>
<accession>D7DT46</accession>
<gene>
    <name evidence="2" type="ordered locus">Mvol_0647</name>
</gene>
<dbReference type="InterPro" id="IPR011047">
    <property type="entry name" value="Quinoprotein_ADH-like_sf"/>
</dbReference>
<sequence length="717" mass="80987">MKLKYVIILSLVLMCSLNVISAYNEDCLVWGQKYDYMGDNDYPVSLIVSDNNSYILAHNSYTTLNTLLVKYDKDGNLLWNTTYMSNPSHDIPRGMLKYGDYIYVSGDTYNSVNNSKGIMLLKYDLDGNLVWNRSYNKFEKNQGFSGFSTYGDYIYVIGQNDNARADGLLFLKYDLDGNLVFNKTYDNESKSEGLVSCGEYNNAFYIVYNEQGDSSSNFGLVKYDLDGNLLWNRTYNYSKYDCAKCLKFYDNGIYLIGEGYATNYDTVILRYDIDGNLLWNKTYDYKSIDNEPLHTVMSNGKLYILGYEDITSQNILISTFDSDGNLLWNTTYDYSGRYDAITSVSAYNDTLYVLGIGINESQDIILLKYDSNGNLLWDRAYDYHGEYDRAVSMGVYNNNINIIGYGYNSSQNTILLKYDADGNLLSHNSYMVDSLDNEPKRMVIQNNNIYVLGHIWNNDNYDLYLLNYIKDEIAPNITINTPNGTLKTNNIVINVSTDDGLVTSGIKEVIANVNNENITLNKTGNYYTASKTLNDGNYLLNITAIDNANNSNSTSTTFTIDTYVPSSNSHHKTLDASDSIESSNMKRTVSESTVVYGSNFDKQLAEGLKENIYPDDYEITGDTIIVGGPVSNKIAEQYNDRFVKPVSNNYPGENRGIIQILKIQDNSASVVQSYNVVYIAGSDRLGTEAALKYFETLKELPTEPIIVEWTSEGPVLV</sequence>
<name>D7DT46_METV3</name>
<organism evidence="2 3">
    <name type="scientific">Methanococcus voltae (strain ATCC BAA-1334 / A3)</name>
    <dbReference type="NCBI Taxonomy" id="456320"/>
    <lineage>
        <taxon>Archaea</taxon>
        <taxon>Methanobacteriati</taxon>
        <taxon>Methanobacteriota</taxon>
        <taxon>Methanomada group</taxon>
        <taxon>Methanococci</taxon>
        <taxon>Methanococcales</taxon>
        <taxon>Methanococcaceae</taxon>
        <taxon>Methanococcus</taxon>
    </lineage>
</organism>
<evidence type="ECO:0000313" key="2">
    <source>
        <dbReference type="EMBL" id="ADI36306.1"/>
    </source>
</evidence>
<evidence type="ECO:0000313" key="3">
    <source>
        <dbReference type="Proteomes" id="UP000007722"/>
    </source>
</evidence>
<dbReference type="Proteomes" id="UP000007722">
    <property type="component" value="Chromosome"/>
</dbReference>
<dbReference type="AlphaFoldDB" id="D7DT46"/>
<keyword evidence="3" id="KW-1185">Reference proteome</keyword>
<dbReference type="InParanoid" id="D7DT46"/>
<dbReference type="PANTHER" id="PTHR42754:SF1">
    <property type="entry name" value="LIPOPROTEIN"/>
    <property type="match status" value="1"/>
</dbReference>
<dbReference type="SUPFAM" id="SSF50998">
    <property type="entry name" value="Quinoprotein alcohol dehydrogenase-like"/>
    <property type="match status" value="1"/>
</dbReference>
<dbReference type="PANTHER" id="PTHR42754">
    <property type="entry name" value="ENDOGLUCANASE"/>
    <property type="match status" value="1"/>
</dbReference>
<dbReference type="Gene3D" id="2.60.40.10">
    <property type="entry name" value="Immunoglobulins"/>
    <property type="match status" value="1"/>
</dbReference>
<proteinExistence type="predicted"/>
<dbReference type="eggNOG" id="arCOG03419">
    <property type="taxonomic scope" value="Archaea"/>
</dbReference>
<dbReference type="HOGENOM" id="CLU_385269_0_0_2"/>
<dbReference type="Pfam" id="PF05124">
    <property type="entry name" value="S_layer_C"/>
    <property type="match status" value="1"/>
</dbReference>
<dbReference type="InterPro" id="IPR022651">
    <property type="entry name" value="S_layer_C"/>
</dbReference>
<evidence type="ECO:0000259" key="1">
    <source>
        <dbReference type="Pfam" id="PF05124"/>
    </source>
</evidence>
<reference evidence="2 3" key="1">
    <citation type="submission" date="2010-05" db="EMBL/GenBank/DDBJ databases">
        <title>Complete sequence of Methanococcus voltae A3.</title>
        <authorList>
            <consortium name="US DOE Joint Genome Institute"/>
            <person name="Lucas S."/>
            <person name="Copeland A."/>
            <person name="Lapidus A."/>
            <person name="Cheng J.-F."/>
            <person name="Bruce D."/>
            <person name="Goodwin L."/>
            <person name="Pitluck S."/>
            <person name="Lowry S."/>
            <person name="Clum A."/>
            <person name="Land M."/>
            <person name="Hauser L."/>
            <person name="Kyrpides N."/>
            <person name="Mikhailova N."/>
            <person name="Whitman W.B."/>
            <person name="Woyke T."/>
        </authorList>
    </citation>
    <scope>NUCLEOTIDE SEQUENCE [LARGE SCALE GENOMIC DNA]</scope>
    <source>
        <strain evidence="3">ATCC BAA-1334 / A3</strain>
    </source>
</reference>
<dbReference type="EMBL" id="CP002057">
    <property type="protein sequence ID" value="ADI36306.1"/>
    <property type="molecule type" value="Genomic_DNA"/>
</dbReference>
<dbReference type="InterPro" id="IPR013783">
    <property type="entry name" value="Ig-like_fold"/>
</dbReference>